<dbReference type="PRINTS" id="PR00455">
    <property type="entry name" value="HTHTETR"/>
</dbReference>
<evidence type="ECO:0000256" key="3">
    <source>
        <dbReference type="ARBA" id="ARBA00023125"/>
    </source>
</evidence>
<dbReference type="HOGENOM" id="CLU_069543_5_2_11"/>
<dbReference type="GO" id="GO:0000976">
    <property type="term" value="F:transcription cis-regulatory region binding"/>
    <property type="evidence" value="ECO:0007669"/>
    <property type="project" value="TreeGrafter"/>
</dbReference>
<dbReference type="RefSeq" id="WP_051589602.1">
    <property type="nucleotide sequence ID" value="NZ_CP007514.1"/>
</dbReference>
<dbReference type="Proteomes" id="UP000025229">
    <property type="component" value="Chromosome"/>
</dbReference>
<proteinExistence type="predicted"/>
<keyword evidence="4" id="KW-0804">Transcription</keyword>
<keyword evidence="9" id="KW-1185">Reference proteome</keyword>
<evidence type="ECO:0000256" key="4">
    <source>
        <dbReference type="ARBA" id="ARBA00023163"/>
    </source>
</evidence>
<dbReference type="SUPFAM" id="SSF46689">
    <property type="entry name" value="Homeodomain-like"/>
    <property type="match status" value="1"/>
</dbReference>
<dbReference type="GO" id="GO:0046677">
    <property type="term" value="P:response to antibiotic"/>
    <property type="evidence" value="ECO:0007669"/>
    <property type="project" value="InterPro"/>
</dbReference>
<gene>
    <name evidence="7" type="ORF">RradSPS_1702</name>
    <name evidence="8" type="ORF">SIL72_10170</name>
</gene>
<dbReference type="Pfam" id="PF00440">
    <property type="entry name" value="TetR_N"/>
    <property type="match status" value="1"/>
</dbReference>
<evidence type="ECO:0000313" key="9">
    <source>
        <dbReference type="Proteomes" id="UP000025229"/>
    </source>
</evidence>
<dbReference type="GO" id="GO:0045892">
    <property type="term" value="P:negative regulation of DNA-templated transcription"/>
    <property type="evidence" value="ECO:0007669"/>
    <property type="project" value="InterPro"/>
</dbReference>
<evidence type="ECO:0000256" key="5">
    <source>
        <dbReference type="PROSITE-ProRule" id="PRU00335"/>
    </source>
</evidence>
<dbReference type="STRING" id="42256.RradSPS_1702"/>
<dbReference type="SUPFAM" id="SSF48498">
    <property type="entry name" value="Tetracyclin repressor-like, C-terminal domain"/>
    <property type="match status" value="1"/>
</dbReference>
<dbReference type="InterPro" id="IPR001647">
    <property type="entry name" value="HTH_TetR"/>
</dbReference>
<reference evidence="7 9" key="1">
    <citation type="submission" date="2014-03" db="EMBL/GenBank/DDBJ databases">
        <title>Complete genome sequence of the Radio-Resistant Rubrobacter radiotolerans RSPS-4.</title>
        <authorList>
            <person name="Egas C.C."/>
            <person name="Barroso C.C."/>
            <person name="Froufe H.J.C."/>
            <person name="Pacheco J.J."/>
            <person name="Albuquerque L.L."/>
            <person name="da Costa M.M.S."/>
        </authorList>
    </citation>
    <scope>NUCLEOTIDE SEQUENCE [LARGE SCALE GENOMIC DNA]</scope>
    <source>
        <strain evidence="7 9">RSPS-4</strain>
    </source>
</reference>
<protein>
    <submittedName>
        <fullName evidence="8">TetR/AcrR family transcriptional regulator C-terminal domain-containing protein</fullName>
    </submittedName>
    <submittedName>
        <fullName evidence="7">Tetracyclin repressor, C-terminal all-alpha domain</fullName>
    </submittedName>
</protein>
<dbReference type="InterPro" id="IPR009057">
    <property type="entry name" value="Homeodomain-like_sf"/>
</dbReference>
<sequence>MAGKNGLDRQSILATALELADSEGLEAVTMRRIAQRLGVGTMTLYHYVPNKENLLTGLVDLIFKEVEQAPENIESWADRLVFVSLSFRQSALAHPVLVTLVASGYISGPVVLRTTDSYLEAIIRRGFEPRVAAHVYRSAASYVIGYLSLELGGYFHAIEGGRSRTRSLDEHSNAYPHLSEVGPHLGGCSPEGEFEAGLRRLLAGFQKDLIPRSG</sequence>
<dbReference type="eggNOG" id="COG1309">
    <property type="taxonomic scope" value="Bacteria"/>
</dbReference>
<keyword evidence="2" id="KW-0805">Transcription regulation</keyword>
<dbReference type="InterPro" id="IPR050109">
    <property type="entry name" value="HTH-type_TetR-like_transc_reg"/>
</dbReference>
<evidence type="ECO:0000256" key="2">
    <source>
        <dbReference type="ARBA" id="ARBA00023015"/>
    </source>
</evidence>
<name>A0A023X4R4_RUBRA</name>
<dbReference type="PROSITE" id="PS50977">
    <property type="entry name" value="HTH_TETR_2"/>
    <property type="match status" value="1"/>
</dbReference>
<evidence type="ECO:0000313" key="7">
    <source>
        <dbReference type="EMBL" id="AHY46985.1"/>
    </source>
</evidence>
<keyword evidence="3 5" id="KW-0238">DNA-binding</keyword>
<dbReference type="PANTHER" id="PTHR30055:SF151">
    <property type="entry name" value="TRANSCRIPTIONAL REGULATORY PROTEIN"/>
    <property type="match status" value="1"/>
</dbReference>
<dbReference type="PANTHER" id="PTHR30055">
    <property type="entry name" value="HTH-TYPE TRANSCRIPTIONAL REGULATOR RUTR"/>
    <property type="match status" value="1"/>
</dbReference>
<organism evidence="7 9">
    <name type="scientific">Rubrobacter radiotolerans</name>
    <name type="common">Arthrobacter radiotolerans</name>
    <dbReference type="NCBI Taxonomy" id="42256"/>
    <lineage>
        <taxon>Bacteria</taxon>
        <taxon>Bacillati</taxon>
        <taxon>Actinomycetota</taxon>
        <taxon>Rubrobacteria</taxon>
        <taxon>Rubrobacterales</taxon>
        <taxon>Rubrobacteraceae</taxon>
        <taxon>Rubrobacter</taxon>
    </lineage>
</organism>
<reference evidence="8" key="2">
    <citation type="submission" date="2023-11" db="EMBL/GenBank/DDBJ databases">
        <title>MicrobeMod: A computational toolkit for identifying prokaryotic methylation and restriction-modification with nanopore sequencing.</title>
        <authorList>
            <person name="Crits-Christoph A."/>
            <person name="Kang S.C."/>
            <person name="Lee H."/>
            <person name="Ostrov N."/>
        </authorList>
    </citation>
    <scope>NUCLEOTIDE SEQUENCE</scope>
    <source>
        <strain evidence="8">ATCC 51242</strain>
    </source>
</reference>
<dbReference type="Gene3D" id="1.10.10.60">
    <property type="entry name" value="Homeodomain-like"/>
    <property type="match status" value="1"/>
</dbReference>
<accession>A0A023X4R4</accession>
<evidence type="ECO:0000259" key="6">
    <source>
        <dbReference type="PROSITE" id="PS50977"/>
    </source>
</evidence>
<dbReference type="Pfam" id="PF02909">
    <property type="entry name" value="TetR_C_1"/>
    <property type="match status" value="1"/>
</dbReference>
<dbReference type="PATRIC" id="fig|42256.3.peg.1725"/>
<dbReference type="EMBL" id="CP007514">
    <property type="protein sequence ID" value="AHY46985.1"/>
    <property type="molecule type" value="Genomic_DNA"/>
</dbReference>
<feature type="domain" description="HTH tetR-type" evidence="6">
    <location>
        <begin position="6"/>
        <end position="66"/>
    </location>
</feature>
<dbReference type="KEGG" id="rrd:RradSPS_1702"/>
<dbReference type="AlphaFoldDB" id="A0A023X4R4"/>
<keyword evidence="1" id="KW-0678">Repressor</keyword>
<dbReference type="EMBL" id="JAWXXX010000001">
    <property type="protein sequence ID" value="MDX5894391.1"/>
    <property type="molecule type" value="Genomic_DNA"/>
</dbReference>
<evidence type="ECO:0000313" key="8">
    <source>
        <dbReference type="EMBL" id="MDX5894391.1"/>
    </source>
</evidence>
<dbReference type="PRINTS" id="PR00400">
    <property type="entry name" value="TETREPRESSOR"/>
</dbReference>
<dbReference type="GO" id="GO:0003700">
    <property type="term" value="F:DNA-binding transcription factor activity"/>
    <property type="evidence" value="ECO:0007669"/>
    <property type="project" value="TreeGrafter"/>
</dbReference>
<feature type="DNA-binding region" description="H-T-H motif" evidence="5">
    <location>
        <begin position="29"/>
        <end position="48"/>
    </location>
</feature>
<evidence type="ECO:0000256" key="1">
    <source>
        <dbReference type="ARBA" id="ARBA00022491"/>
    </source>
</evidence>
<dbReference type="Proteomes" id="UP001281130">
    <property type="component" value="Unassembled WGS sequence"/>
</dbReference>
<dbReference type="InterPro" id="IPR003012">
    <property type="entry name" value="Tet_transcr_reg_TetR"/>
</dbReference>
<dbReference type="Gene3D" id="1.10.357.10">
    <property type="entry name" value="Tetracycline Repressor, domain 2"/>
    <property type="match status" value="1"/>
</dbReference>
<dbReference type="InterPro" id="IPR036271">
    <property type="entry name" value="Tet_transcr_reg_TetR-rel_C_sf"/>
</dbReference>
<dbReference type="InterPro" id="IPR004111">
    <property type="entry name" value="Repressor_TetR_C"/>
</dbReference>